<evidence type="ECO:0000256" key="2">
    <source>
        <dbReference type="ARBA" id="ARBA00022801"/>
    </source>
</evidence>
<proteinExistence type="inferred from homology"/>
<dbReference type="PROSITE" id="PS51160">
    <property type="entry name" value="ACYLPHOSPHATASE_3"/>
    <property type="match status" value="1"/>
</dbReference>
<evidence type="ECO:0000256" key="6">
    <source>
        <dbReference type="RuleBase" id="RU004168"/>
    </source>
</evidence>
<dbReference type="CTD" id="97"/>
<evidence type="ECO:0000259" key="7">
    <source>
        <dbReference type="PROSITE" id="PS51160"/>
    </source>
</evidence>
<keyword evidence="8" id="KW-1185">Reference proteome</keyword>
<organism evidence="8 9">
    <name type="scientific">Chanos chanos</name>
    <name type="common">Milkfish</name>
    <name type="synonym">Mugil chanos</name>
    <dbReference type="NCBI Taxonomy" id="29144"/>
    <lineage>
        <taxon>Eukaryota</taxon>
        <taxon>Metazoa</taxon>
        <taxon>Chordata</taxon>
        <taxon>Craniata</taxon>
        <taxon>Vertebrata</taxon>
        <taxon>Euteleostomi</taxon>
        <taxon>Actinopterygii</taxon>
        <taxon>Neopterygii</taxon>
        <taxon>Teleostei</taxon>
        <taxon>Ostariophysi</taxon>
        <taxon>Gonorynchiformes</taxon>
        <taxon>Chanidae</taxon>
        <taxon>Chanos</taxon>
    </lineage>
</organism>
<evidence type="ECO:0000313" key="8">
    <source>
        <dbReference type="Proteomes" id="UP000504632"/>
    </source>
</evidence>
<dbReference type="InterPro" id="IPR036046">
    <property type="entry name" value="Acylphosphatase-like_dom_sf"/>
</dbReference>
<dbReference type="Pfam" id="PF00708">
    <property type="entry name" value="Acylphosphatase"/>
    <property type="match status" value="1"/>
</dbReference>
<sequence>MFFFHLLQAMSEEELLSVDYEVFGKVQGVFFRKYTQSEGKKLGLVGWVQNTGAGTVQGQLQGPTPKVRQMQEWLKTTGSPQSRIIKAEFKNEKKIENLDYKDFKVVR</sequence>
<protein>
    <recommendedName>
        <fullName evidence="4 5">Acylphosphatase</fullName>
        <ecNumber evidence="4 5">3.6.1.7</ecNumber>
    </recommendedName>
</protein>
<dbReference type="InterPro" id="IPR001792">
    <property type="entry name" value="Acylphosphatase-like_dom"/>
</dbReference>
<dbReference type="AlphaFoldDB" id="A0A6J2WHW3"/>
<dbReference type="InParanoid" id="A0A6J2WHW3"/>
<keyword evidence="2 4" id="KW-0378">Hydrolase</keyword>
<dbReference type="PROSITE" id="PS00151">
    <property type="entry name" value="ACYLPHOSPHATASE_2"/>
    <property type="match status" value="1"/>
</dbReference>
<dbReference type="FunFam" id="3.30.70.100:FF:000011">
    <property type="entry name" value="Acylphosphatase"/>
    <property type="match status" value="1"/>
</dbReference>
<evidence type="ECO:0000256" key="1">
    <source>
        <dbReference type="ARBA" id="ARBA00005614"/>
    </source>
</evidence>
<dbReference type="GeneID" id="115823996"/>
<dbReference type="InterPro" id="IPR017968">
    <property type="entry name" value="Acylphosphatase_CS"/>
</dbReference>
<dbReference type="GO" id="GO:0003998">
    <property type="term" value="F:acylphosphatase activity"/>
    <property type="evidence" value="ECO:0007669"/>
    <property type="project" value="UniProtKB-EC"/>
</dbReference>
<feature type="active site" evidence="4">
    <location>
        <position position="32"/>
    </location>
</feature>
<dbReference type="EC" id="3.6.1.7" evidence="4 5"/>
<dbReference type="PANTHER" id="PTHR10029:SF21">
    <property type="entry name" value="ACYLPHOSPHATASE-1"/>
    <property type="match status" value="1"/>
</dbReference>
<evidence type="ECO:0000313" key="9">
    <source>
        <dbReference type="RefSeq" id="XP_030643918.1"/>
    </source>
</evidence>
<evidence type="ECO:0000256" key="5">
    <source>
        <dbReference type="RuleBase" id="RU000553"/>
    </source>
</evidence>
<dbReference type="InterPro" id="IPR020456">
    <property type="entry name" value="Acylphosphatase"/>
</dbReference>
<gene>
    <name evidence="9" type="primary">acyp1</name>
</gene>
<dbReference type="Proteomes" id="UP000504632">
    <property type="component" value="Chromosome 1"/>
</dbReference>
<name>A0A6J2WHW3_CHACN</name>
<comment type="catalytic activity">
    <reaction evidence="3 4 5">
        <text>an acyl phosphate + H2O = a carboxylate + phosphate + H(+)</text>
        <dbReference type="Rhea" id="RHEA:14965"/>
        <dbReference type="ChEBI" id="CHEBI:15377"/>
        <dbReference type="ChEBI" id="CHEBI:15378"/>
        <dbReference type="ChEBI" id="CHEBI:29067"/>
        <dbReference type="ChEBI" id="CHEBI:43474"/>
        <dbReference type="ChEBI" id="CHEBI:59918"/>
        <dbReference type="EC" id="3.6.1.7"/>
    </reaction>
</comment>
<feature type="domain" description="Acylphosphatase-like" evidence="7">
    <location>
        <begin position="17"/>
        <end position="107"/>
    </location>
</feature>
<accession>A0A6J2WHW3</accession>
<feature type="active site" evidence="4">
    <location>
        <position position="50"/>
    </location>
</feature>
<dbReference type="SUPFAM" id="SSF54975">
    <property type="entry name" value="Acylphosphatase/BLUF domain-like"/>
    <property type="match status" value="1"/>
</dbReference>
<dbReference type="PROSITE" id="PS00150">
    <property type="entry name" value="ACYLPHOSPHATASE_1"/>
    <property type="match status" value="1"/>
</dbReference>
<dbReference type="PANTHER" id="PTHR10029">
    <property type="entry name" value="ACYLPHOSPHATASE"/>
    <property type="match status" value="1"/>
</dbReference>
<dbReference type="PRINTS" id="PR00112">
    <property type="entry name" value="ACYLPHPHTASE"/>
</dbReference>
<evidence type="ECO:0000256" key="4">
    <source>
        <dbReference type="PROSITE-ProRule" id="PRU00520"/>
    </source>
</evidence>
<reference evidence="9" key="1">
    <citation type="submission" date="2025-08" db="UniProtKB">
        <authorList>
            <consortium name="RefSeq"/>
        </authorList>
    </citation>
    <scope>IDENTIFICATION</scope>
</reference>
<comment type="similarity">
    <text evidence="1 6">Belongs to the acylphosphatase family.</text>
</comment>
<dbReference type="FunCoup" id="A0A6J2WHW3">
    <property type="interactions" value="214"/>
</dbReference>
<dbReference type="RefSeq" id="XP_030643918.1">
    <property type="nucleotide sequence ID" value="XM_030788058.1"/>
</dbReference>
<evidence type="ECO:0000256" key="3">
    <source>
        <dbReference type="ARBA" id="ARBA00047645"/>
    </source>
</evidence>
<dbReference type="Gene3D" id="3.30.70.100">
    <property type="match status" value="1"/>
</dbReference>
<dbReference type="OrthoDB" id="7961613at2759"/>